<feature type="region of interest" description="Disordered" evidence="2">
    <location>
        <begin position="418"/>
        <end position="461"/>
    </location>
</feature>
<evidence type="ECO:0000259" key="3">
    <source>
        <dbReference type="PROSITE" id="PS50020"/>
    </source>
</evidence>
<feature type="compositionally biased region" description="Low complexity" evidence="2">
    <location>
        <begin position="1157"/>
        <end position="1167"/>
    </location>
</feature>
<feature type="region of interest" description="Disordered" evidence="2">
    <location>
        <begin position="876"/>
        <end position="1013"/>
    </location>
</feature>
<gene>
    <name evidence="5" type="primary">LOC105431079</name>
</gene>
<dbReference type="OrthoDB" id="6344460at2759"/>
<dbReference type="RefSeq" id="XP_011643327.1">
    <property type="nucleotide sequence ID" value="XM_011645025.1"/>
</dbReference>
<reference evidence="5" key="1">
    <citation type="submission" date="2025-08" db="UniProtKB">
        <authorList>
            <consortium name="RefSeq"/>
        </authorList>
    </citation>
    <scope>IDENTIFICATION</scope>
</reference>
<feature type="compositionally biased region" description="Polar residues" evidence="2">
    <location>
        <begin position="973"/>
        <end position="983"/>
    </location>
</feature>
<sequence length="1323" mass="152835">MSVSMSISQDSAATIVCREVFDETSHPTNEELLDYAKRLGIDPDAEPHLLDLAREGLMAALPKGWSPCFHEASGAWYYYQASTGTTTWEHPLDAVYRELVEQARAGNKRQMSLEEDSKTTAKDLESHEDATLPKETITPKENVKETIHMKTGIMGTKIPMKLAPLRKIEKIDSSRKRDRPSSFDRLQSRRESDSRSDNVMSLSSDRAARDYTNLKFQDPKFYECPKLLETKDIPATIATTTTTSAKKEFDLKEVLKRSESLSPWHEKDWEQLSSKFSSEENIIDIDRLSASTLAKPEKFDKEKHPSQLGQQKELTLSGGGSMFLKSNRSRDTTPSQDGKLEDFQAFTISDETNNTVGDRPKSILRDKQPEDDDRPLDEERKSVRFDLEKEFNINFTYSESEDDWDSESEDKNPRISTVISDKITGSSLSPPKSISQNFEDSNDVNKNDYSDEKEQDKMDSEVNRQQLSLEKIESISKNAKVVGKRFLVQNVSENEHRSQMTKNNIERDNSFDYLPNKLGEKVKNIDLVSKSETDCSTAKSSDSDEMRKTRVIIAKHMSNRSSNQQAEDDESSDMSRFNQNYVKERFSRPKLEYSPSIDEIKTKMNRENEEEFEAYRIELDIKLQEKKKELEENFVQQKALLQQVLDQRLKEMKEEMEQKEEREIQALITEMDQARMENLKKVRTELEVCYEKERQEILANLKTELDERKRELLELRSQEMGKLENEHERDLGEEKLAKLNEYELRKQHTERIEILKKELEKEFEELRNELRIQQREKITKFTEDHEQCLAEILRDFRMDEALARKMYKERLEEIRADFARDAEKEARKQTERALQQESIDFEKMRCEKRLLQDKYTALKEKYMKLKNDVRLAVERRSRRKEGYTTASETERSTSTRTRTDKTDSSEQNTPLKNARSSPVTNAKSLDSQSANEQVEEQNDLENSKSQKATAGFQKHTSPAAGLKSTAKFESDDTTTASENTNMITKKKKSFSKRATSSAGRSNGSNNNNVENPVENIRKQLKKLEDLGDQLPSNETAYTVRYPFQDKALANASSELEFFRHRMHVEKDSVRRACEALRQQKSAFQGRQRAWKQRSGRATLEQLVQEERELSEMEVSLHRTKSLLGEKIIHLRHLEQSLERVANDKRNENDAKTDELSDMSSASSGFSSTDLGTDTFIDKPDHYQESTEIIASLENLNSEIREIWDVLNKRQDSNIPPTPTLMYSYLRWLRFHHLTTQPNSMQGAFGTPNIQSNILSQLTAAQPPITTTQNIIAQYGPNSGFTTSVGTVERNASNLMERTRNLRDWLRQARVENTDMISPGQATL</sequence>
<dbReference type="InterPro" id="IPR036020">
    <property type="entry name" value="WW_dom_sf"/>
</dbReference>
<feature type="compositionally biased region" description="Low complexity" evidence="2">
    <location>
        <begin position="993"/>
        <end position="1013"/>
    </location>
</feature>
<evidence type="ECO:0000256" key="1">
    <source>
        <dbReference type="SAM" id="Coils"/>
    </source>
</evidence>
<dbReference type="PANTHER" id="PTHR21715:SF0">
    <property type="entry name" value="RH04127P"/>
    <property type="match status" value="1"/>
</dbReference>
<dbReference type="CDD" id="cd00201">
    <property type="entry name" value="WW"/>
    <property type="match status" value="1"/>
</dbReference>
<keyword evidence="4" id="KW-1185">Reference proteome</keyword>
<dbReference type="SMART" id="SM00456">
    <property type="entry name" value="WW"/>
    <property type="match status" value="1"/>
</dbReference>
<dbReference type="Gene3D" id="3.30.1470.10">
    <property type="entry name" value="Photosystem I PsaD, reaction center subunit II"/>
    <property type="match status" value="1"/>
</dbReference>
<feature type="compositionally biased region" description="Basic and acidic residues" evidence="2">
    <location>
        <begin position="169"/>
        <end position="196"/>
    </location>
</feature>
<evidence type="ECO:0000313" key="4">
    <source>
        <dbReference type="Proteomes" id="UP000504615"/>
    </source>
</evidence>
<feature type="region of interest" description="Disordered" evidence="2">
    <location>
        <begin position="106"/>
        <end position="139"/>
    </location>
</feature>
<feature type="region of interest" description="Disordered" evidence="2">
    <location>
        <begin position="1139"/>
        <end position="1178"/>
    </location>
</feature>
<feature type="domain" description="WW" evidence="3">
    <location>
        <begin position="59"/>
        <end position="93"/>
    </location>
</feature>
<feature type="coiled-coil region" evidence="1">
    <location>
        <begin position="841"/>
        <end position="875"/>
    </location>
</feature>
<dbReference type="InterPro" id="IPR053233">
    <property type="entry name" value="ABRA-related"/>
</dbReference>
<dbReference type="SUPFAM" id="SSF51045">
    <property type="entry name" value="WW domain"/>
    <property type="match status" value="1"/>
</dbReference>
<feature type="compositionally biased region" description="Basic and acidic residues" evidence="2">
    <location>
        <begin position="1139"/>
        <end position="1154"/>
    </location>
</feature>
<feature type="compositionally biased region" description="Polar residues" evidence="2">
    <location>
        <begin position="907"/>
        <end position="932"/>
    </location>
</feature>
<dbReference type="PROSITE" id="PS01159">
    <property type="entry name" value="WW_DOMAIN_1"/>
    <property type="match status" value="1"/>
</dbReference>
<dbReference type="CTD" id="22897"/>
<protein>
    <submittedName>
        <fullName evidence="5">Centrosomal protein of 164 kDa isoform X1</fullName>
    </submittedName>
</protein>
<feature type="compositionally biased region" description="Polar residues" evidence="2">
    <location>
        <begin position="418"/>
        <end position="439"/>
    </location>
</feature>
<dbReference type="InterPro" id="IPR001202">
    <property type="entry name" value="WW_dom"/>
</dbReference>
<dbReference type="PROSITE" id="PS50020">
    <property type="entry name" value="WW_DOMAIN_2"/>
    <property type="match status" value="1"/>
</dbReference>
<feature type="compositionally biased region" description="Basic and acidic residues" evidence="2">
    <location>
        <begin position="358"/>
        <end position="368"/>
    </location>
</feature>
<accession>A0A6I9XE08</accession>
<keyword evidence="1" id="KW-0175">Coiled coil</keyword>
<evidence type="ECO:0000313" key="5">
    <source>
        <dbReference type="RefSeq" id="XP_011643327.1"/>
    </source>
</evidence>
<dbReference type="KEGG" id="pbar:105431079"/>
<feature type="compositionally biased region" description="Basic and acidic residues" evidence="2">
    <location>
        <begin position="111"/>
        <end position="139"/>
    </location>
</feature>
<feature type="coiled-coil region" evidence="1">
    <location>
        <begin position="745"/>
        <end position="776"/>
    </location>
</feature>
<proteinExistence type="predicted"/>
<feature type="region of interest" description="Disordered" evidence="2">
    <location>
        <begin position="169"/>
        <end position="204"/>
    </location>
</feature>
<name>A0A6I9XE08_9HYME</name>
<feature type="coiled-coil region" evidence="1">
    <location>
        <begin position="627"/>
        <end position="718"/>
    </location>
</feature>
<evidence type="ECO:0000256" key="2">
    <source>
        <dbReference type="SAM" id="MobiDB-lite"/>
    </source>
</evidence>
<dbReference type="Proteomes" id="UP000504615">
    <property type="component" value="Unplaced"/>
</dbReference>
<dbReference type="PANTHER" id="PTHR21715">
    <property type="entry name" value="RH04127P"/>
    <property type="match status" value="1"/>
</dbReference>
<feature type="compositionally biased region" description="Basic and acidic residues" evidence="2">
    <location>
        <begin position="443"/>
        <end position="461"/>
    </location>
</feature>
<feature type="compositionally biased region" description="Polar residues" evidence="2">
    <location>
        <begin position="346"/>
        <end position="356"/>
    </location>
</feature>
<dbReference type="Pfam" id="PF00397">
    <property type="entry name" value="WW"/>
    <property type="match status" value="1"/>
</dbReference>
<feature type="compositionally biased region" description="Basic and acidic residues" evidence="2">
    <location>
        <begin position="888"/>
        <end position="904"/>
    </location>
</feature>
<feature type="region of interest" description="Disordered" evidence="2">
    <location>
        <begin position="298"/>
        <end position="381"/>
    </location>
</feature>
<dbReference type="GeneID" id="105431079"/>
<organism evidence="4 5">
    <name type="scientific">Pogonomyrmex barbatus</name>
    <name type="common">red harvester ant</name>
    <dbReference type="NCBI Taxonomy" id="144034"/>
    <lineage>
        <taxon>Eukaryota</taxon>
        <taxon>Metazoa</taxon>
        <taxon>Ecdysozoa</taxon>
        <taxon>Arthropoda</taxon>
        <taxon>Hexapoda</taxon>
        <taxon>Insecta</taxon>
        <taxon>Pterygota</taxon>
        <taxon>Neoptera</taxon>
        <taxon>Endopterygota</taxon>
        <taxon>Hymenoptera</taxon>
        <taxon>Apocrita</taxon>
        <taxon>Aculeata</taxon>
        <taxon>Formicoidea</taxon>
        <taxon>Formicidae</taxon>
        <taxon>Myrmicinae</taxon>
        <taxon>Pogonomyrmex</taxon>
    </lineage>
</organism>